<name>A0AAW0F2C5_9TRYP</name>
<evidence type="ECO:0000313" key="2">
    <source>
        <dbReference type="EMBL" id="KAK7200026.1"/>
    </source>
</evidence>
<feature type="compositionally biased region" description="Low complexity" evidence="1">
    <location>
        <begin position="344"/>
        <end position="354"/>
    </location>
</feature>
<feature type="region of interest" description="Disordered" evidence="1">
    <location>
        <begin position="344"/>
        <end position="435"/>
    </location>
</feature>
<dbReference type="EMBL" id="JAECZO010000003">
    <property type="protein sequence ID" value="KAK7200026.1"/>
    <property type="molecule type" value="Genomic_DNA"/>
</dbReference>
<feature type="compositionally biased region" description="Low complexity" evidence="1">
    <location>
        <begin position="571"/>
        <end position="582"/>
    </location>
</feature>
<feature type="region of interest" description="Disordered" evidence="1">
    <location>
        <begin position="1014"/>
        <end position="1037"/>
    </location>
</feature>
<organism evidence="2 3">
    <name type="scientific">Novymonas esmeraldas</name>
    <dbReference type="NCBI Taxonomy" id="1808958"/>
    <lineage>
        <taxon>Eukaryota</taxon>
        <taxon>Discoba</taxon>
        <taxon>Euglenozoa</taxon>
        <taxon>Kinetoplastea</taxon>
        <taxon>Metakinetoplastina</taxon>
        <taxon>Trypanosomatida</taxon>
        <taxon>Trypanosomatidae</taxon>
        <taxon>Novymonas</taxon>
    </lineage>
</organism>
<gene>
    <name evidence="2" type="ORF">NESM_000052000</name>
</gene>
<feature type="region of interest" description="Disordered" evidence="1">
    <location>
        <begin position="479"/>
        <end position="582"/>
    </location>
</feature>
<comment type="caution">
    <text evidence="2">The sequence shown here is derived from an EMBL/GenBank/DDBJ whole genome shotgun (WGS) entry which is preliminary data.</text>
</comment>
<feature type="region of interest" description="Disordered" evidence="1">
    <location>
        <begin position="266"/>
        <end position="317"/>
    </location>
</feature>
<feature type="compositionally biased region" description="Low complexity" evidence="1">
    <location>
        <begin position="379"/>
        <end position="417"/>
    </location>
</feature>
<feature type="compositionally biased region" description="Low complexity" evidence="1">
    <location>
        <begin position="1015"/>
        <end position="1030"/>
    </location>
</feature>
<proteinExistence type="predicted"/>
<feature type="compositionally biased region" description="Gly residues" evidence="1">
    <location>
        <begin position="369"/>
        <end position="378"/>
    </location>
</feature>
<accession>A0AAW0F2C5</accession>
<sequence length="1063" mass="108059">MEGSSPAASPPVSTRVTVCFASDDALVPVPKSPIGTTDAGGRAPRNPGSRRIQFLDDGKLFEGHFTVQSRNLKSIIQYLMDRQSEQDVIIQDLQKQVHVLRARHLKSNQRMGGGMGLLAAAAASAGGSGGGRDVGDRVKAIEQFLQLWGVRLSEVAELVEEHGDPVITPDAYTSFLLDLPAFRFTRREARAFMTSASQQPAMNAAAAAANDTAARRRNNSNPSKRDTSSAGSSPEPERKKGEDGAAEATLEKANAALEKAETLLAELRSTSARPPPTSTKARRAEAATSEAEKGGRSGGGDRGGGGGGGGTVDNEARADIEELGDYVMRRFQELETQSLMTAAAVARAAAAAAAPRPDKTGGSSSPVAGGAGAGGGGAVAAPAAKVPAVRPKPAPKKATATAAATAAAVPNSTSPTAAQPPQPLPRMPSGEVVDAVAREDAAASLDLIEELEATVERRFKEVNSALASIAVRTAAMAKNNNSNSGAGTAAAEPEKQSQQRSASPAASKAPSSRSHSPSPGKQADKANESKPAVASATEEAETEETHVSPSASHPPPPAAAKAPRPAKGKAKQSASGAAAGVPVTGAGVDTLAREETAALADRVGDLEEELLERWQAMEERLRIIGRAAMKQNAANATAGPGGTAVSAVNRAPVVDRKAREDAALSLMRLQHLEKELAQLKRQWGSAGAAATAATARSAGFGGAGDSGNGSMGEAPPAVLMVSMEPSAPLRDTYGSKVADLEKEVEQRMAEVNQAIAQLRGTASMTPSGRDGDGGGGFGGFGTAMAAATRVTDSSGRVDALSDLHPLAWTAGLAAPLGGAAILPDQPQVNRTAAVSASSSPAAPQGPSNLTLRAVDLDAAAGAAPTESRVQDVSPAQRAAVQQSLLTLGHLAGSDAELFSLFPKSGYSPGARRTTISRLRSPDAPTFGSHLVQRAVVDLPADALVEDGLLNAAGQRASVLGSGAAAAPPAADAQHGGGVRGAVANLDGRTFSVPAPPGAPKGSIARVRLSEVRDVSPTAAAAASPNAPNAPRSHRRETLGHTEPCLVMNCAWCDAEKSAEPTAT</sequence>
<feature type="compositionally biased region" description="Low complexity" evidence="1">
    <location>
        <begin position="498"/>
        <end position="521"/>
    </location>
</feature>
<feature type="region of interest" description="Disordered" evidence="1">
    <location>
        <begin position="194"/>
        <end position="247"/>
    </location>
</feature>
<reference evidence="2 3" key="1">
    <citation type="journal article" date="2021" name="MBio">
        <title>A New Model Trypanosomatid, Novymonas esmeraldas: Genomic Perception of Its 'Candidatus Pandoraea novymonadis' Endosymbiont.</title>
        <authorList>
            <person name="Zakharova A."/>
            <person name="Saura A."/>
            <person name="Butenko A."/>
            <person name="Podesvova L."/>
            <person name="Warmusova S."/>
            <person name="Kostygov A.Y."/>
            <person name="Nenarokova A."/>
            <person name="Lukes J."/>
            <person name="Opperdoes F.R."/>
            <person name="Yurchenko V."/>
        </authorList>
    </citation>
    <scope>NUCLEOTIDE SEQUENCE [LARGE SCALE GENOMIC DNA]</scope>
    <source>
        <strain evidence="2 3">E262AT.01</strain>
    </source>
</reference>
<dbReference type="Proteomes" id="UP001430356">
    <property type="component" value="Unassembled WGS sequence"/>
</dbReference>
<feature type="compositionally biased region" description="Gly residues" evidence="1">
    <location>
        <begin position="296"/>
        <end position="311"/>
    </location>
</feature>
<feature type="compositionally biased region" description="Basic and acidic residues" evidence="1">
    <location>
        <begin position="282"/>
        <end position="295"/>
    </location>
</feature>
<keyword evidence="3" id="KW-1185">Reference proteome</keyword>
<feature type="compositionally biased region" description="Low complexity" evidence="1">
    <location>
        <begin position="479"/>
        <end position="491"/>
    </location>
</feature>
<protein>
    <submittedName>
        <fullName evidence="2">Uncharacterized protein</fullName>
    </submittedName>
</protein>
<dbReference type="AlphaFoldDB" id="A0AAW0F2C5"/>
<evidence type="ECO:0000256" key="1">
    <source>
        <dbReference type="SAM" id="MobiDB-lite"/>
    </source>
</evidence>
<feature type="compositionally biased region" description="Low complexity" evidence="1">
    <location>
        <begin position="201"/>
        <end position="212"/>
    </location>
</feature>
<evidence type="ECO:0000313" key="3">
    <source>
        <dbReference type="Proteomes" id="UP001430356"/>
    </source>
</evidence>